<dbReference type="InterPro" id="IPR036412">
    <property type="entry name" value="HAD-like_sf"/>
</dbReference>
<sequence length="223" mass="24961">MTSEKPSVTHVIFDFDGLLVDTEPSYTLANQAMLNKFGKEFTMELKGGMMGRKNMEAIAWLLNEVGIADRVTPEEYAIEYDALLAKMFRTCHSMPGAERLVRHFARKGVPMAICTGSCSRTFAQKAEKHRDWIDLIPIHVLSGDDESIKRGKPFPDPFLETMKRFPNPPNSPSHVLVFEDAPNGVKAAQAAGMQCVMVPDLAFHKEAALLWSVLIVFLLFGRF</sequence>
<dbReference type="EMBL" id="WIXE01013715">
    <property type="protein sequence ID" value="KAK5974867.1"/>
    <property type="molecule type" value="Genomic_DNA"/>
</dbReference>
<dbReference type="Proteomes" id="UP001331761">
    <property type="component" value="Unassembled WGS sequence"/>
</dbReference>
<name>A0AAN8IMJ8_TRICO</name>
<dbReference type="Gene3D" id="1.10.150.240">
    <property type="entry name" value="Putative phosphatase, domain 2"/>
    <property type="match status" value="1"/>
</dbReference>
<proteinExistence type="predicted"/>
<comment type="caution">
    <text evidence="1">The sequence shown here is derived from an EMBL/GenBank/DDBJ whole genome shotgun (WGS) entry which is preliminary data.</text>
</comment>
<dbReference type="NCBIfam" id="TIGR01509">
    <property type="entry name" value="HAD-SF-IA-v3"/>
    <property type="match status" value="1"/>
</dbReference>
<dbReference type="InterPro" id="IPR023214">
    <property type="entry name" value="HAD_sf"/>
</dbReference>
<accession>A0AAN8IMJ8</accession>
<dbReference type="Gene3D" id="3.40.50.1000">
    <property type="entry name" value="HAD superfamily/HAD-like"/>
    <property type="match status" value="1"/>
</dbReference>
<dbReference type="InterPro" id="IPR023198">
    <property type="entry name" value="PGP-like_dom2"/>
</dbReference>
<dbReference type="FunFam" id="3.40.50.1000:FF:000055">
    <property type="entry name" value="Haloacid dehalogenase-like hydrolase family protein"/>
    <property type="match status" value="1"/>
</dbReference>
<protein>
    <submittedName>
        <fullName evidence="1">Pseudouridine-5'-monophosphatase</fullName>
    </submittedName>
</protein>
<organism evidence="1 2">
    <name type="scientific">Trichostrongylus colubriformis</name>
    <name type="common">Black scour worm</name>
    <dbReference type="NCBI Taxonomy" id="6319"/>
    <lineage>
        <taxon>Eukaryota</taxon>
        <taxon>Metazoa</taxon>
        <taxon>Ecdysozoa</taxon>
        <taxon>Nematoda</taxon>
        <taxon>Chromadorea</taxon>
        <taxon>Rhabditida</taxon>
        <taxon>Rhabditina</taxon>
        <taxon>Rhabditomorpha</taxon>
        <taxon>Strongyloidea</taxon>
        <taxon>Trichostrongylidae</taxon>
        <taxon>Trichostrongylus</taxon>
    </lineage>
</organism>
<evidence type="ECO:0000313" key="2">
    <source>
        <dbReference type="Proteomes" id="UP001331761"/>
    </source>
</evidence>
<keyword evidence="2" id="KW-1185">Reference proteome</keyword>
<dbReference type="InterPro" id="IPR006439">
    <property type="entry name" value="HAD-SF_hydro_IA"/>
</dbReference>
<dbReference type="SFLD" id="SFLDG01129">
    <property type="entry name" value="C1.5:_HAD__Beta-PGM__Phosphata"/>
    <property type="match status" value="1"/>
</dbReference>
<dbReference type="Pfam" id="PF00702">
    <property type="entry name" value="Hydrolase"/>
    <property type="match status" value="1"/>
</dbReference>
<reference evidence="1 2" key="1">
    <citation type="submission" date="2019-10" db="EMBL/GenBank/DDBJ databases">
        <title>Assembly and Annotation for the nematode Trichostrongylus colubriformis.</title>
        <authorList>
            <person name="Martin J."/>
        </authorList>
    </citation>
    <scope>NUCLEOTIDE SEQUENCE [LARGE SCALE GENOMIC DNA]</scope>
    <source>
        <strain evidence="1">G859</strain>
        <tissue evidence="1">Whole worm</tissue>
    </source>
</reference>
<dbReference type="SFLD" id="SFLDS00003">
    <property type="entry name" value="Haloacid_Dehalogenase"/>
    <property type="match status" value="1"/>
</dbReference>
<dbReference type="SUPFAM" id="SSF56784">
    <property type="entry name" value="HAD-like"/>
    <property type="match status" value="1"/>
</dbReference>
<dbReference type="PANTHER" id="PTHR18901">
    <property type="entry name" value="2-DEOXYGLUCOSE-6-PHOSPHATE PHOSPHATASE 2"/>
    <property type="match status" value="1"/>
</dbReference>
<gene>
    <name evidence="1" type="ORF">GCK32_015592</name>
</gene>
<dbReference type="AlphaFoldDB" id="A0AAN8IMJ8"/>
<evidence type="ECO:0000313" key="1">
    <source>
        <dbReference type="EMBL" id="KAK5974867.1"/>
    </source>
</evidence>
<dbReference type="GO" id="GO:0016791">
    <property type="term" value="F:phosphatase activity"/>
    <property type="evidence" value="ECO:0007669"/>
    <property type="project" value="TreeGrafter"/>
</dbReference>
<dbReference type="PANTHER" id="PTHR18901:SF38">
    <property type="entry name" value="PSEUDOURIDINE-5'-PHOSPHATASE"/>
    <property type="match status" value="1"/>
</dbReference>